<dbReference type="SUPFAM" id="SSF55920">
    <property type="entry name" value="Creatinase/aminopeptidase"/>
    <property type="match status" value="1"/>
</dbReference>
<dbReference type="PANTHER" id="PTHR46112">
    <property type="entry name" value="AMINOPEPTIDASE"/>
    <property type="match status" value="1"/>
</dbReference>
<evidence type="ECO:0000256" key="1">
    <source>
        <dbReference type="ARBA" id="ARBA00022723"/>
    </source>
</evidence>
<evidence type="ECO:0000256" key="2">
    <source>
        <dbReference type="ARBA" id="ARBA00022801"/>
    </source>
</evidence>
<sequence>MHLIELKVSRIVNEVKKLFDVDIILLRSRETLAYLFSELYNPPPEDVSVSNVLIDTKSSYATAYISLLDYHRATETYSGTHLIDFVPVFSHSLTLQSGVKVLTSDEVKREIESTISSAKAFATDFAAFCEQRLCSNIKPIIEVLRRRKIDAELELIRRAIDITERVLVNSLTFISPGISEKALSGKLIEMAMALGAEGIAFSPIVAIGKNAAKPHHIVQSTVFNGCEPILIDFGVRVRGYVSDVTRMILPRRLCSEYVDVEGNALLISEVIDSAIVNLKPNTAASGIDSVAREKLKERGLDAYFIHGLGHGIGVDVHEPPRISSNSRDTLLPGDTITVEPGVYFFNKYGVRIEEDVYVDENGGKLLTTSPRTLYL</sequence>
<keyword evidence="1 3" id="KW-0479">Metal-binding</keyword>
<dbReference type="Pfam" id="PF00557">
    <property type="entry name" value="Peptidase_M24"/>
    <property type="match status" value="1"/>
</dbReference>
<feature type="domain" description="Peptidase M24" evidence="4">
    <location>
        <begin position="154"/>
        <end position="360"/>
    </location>
</feature>
<dbReference type="InterPro" id="IPR000994">
    <property type="entry name" value="Pept_M24"/>
</dbReference>
<dbReference type="InterPro" id="IPR036005">
    <property type="entry name" value="Creatinase/aminopeptidase-like"/>
</dbReference>
<gene>
    <name evidence="5" type="ORF">ENV14_03730</name>
</gene>
<reference evidence="5" key="1">
    <citation type="journal article" date="2020" name="mSystems">
        <title>Genome- and Community-Level Interaction Insights into Carbon Utilization and Element Cycling Functions of Hydrothermarchaeota in Hydrothermal Sediment.</title>
        <authorList>
            <person name="Zhou Z."/>
            <person name="Liu Y."/>
            <person name="Xu W."/>
            <person name="Pan J."/>
            <person name="Luo Z.H."/>
            <person name="Li M."/>
        </authorList>
    </citation>
    <scope>NUCLEOTIDE SEQUENCE [LARGE SCALE GENOMIC DNA]</scope>
    <source>
        <strain evidence="5">SpSt-732</strain>
    </source>
</reference>
<dbReference type="GO" id="GO:0046872">
    <property type="term" value="F:metal ion binding"/>
    <property type="evidence" value="ECO:0007669"/>
    <property type="project" value="UniProtKB-KW"/>
</dbReference>
<comment type="similarity">
    <text evidence="3">Belongs to the peptidase M24B family.</text>
</comment>
<keyword evidence="2" id="KW-0378">Hydrolase</keyword>
<comment type="caution">
    <text evidence="5">The sequence shown here is derived from an EMBL/GenBank/DDBJ whole genome shotgun (WGS) entry which is preliminary data.</text>
</comment>
<protein>
    <submittedName>
        <fullName evidence="5">M24 family metallopeptidase</fullName>
    </submittedName>
</protein>
<accession>A0A7C4FE78</accession>
<evidence type="ECO:0000256" key="3">
    <source>
        <dbReference type="RuleBase" id="RU000590"/>
    </source>
</evidence>
<proteinExistence type="inferred from homology"/>
<dbReference type="AlphaFoldDB" id="A0A7C4FE78"/>
<dbReference type="GO" id="GO:0016787">
    <property type="term" value="F:hydrolase activity"/>
    <property type="evidence" value="ECO:0007669"/>
    <property type="project" value="UniProtKB-KW"/>
</dbReference>
<organism evidence="5">
    <name type="scientific">Ignisphaera aggregans</name>
    <dbReference type="NCBI Taxonomy" id="334771"/>
    <lineage>
        <taxon>Archaea</taxon>
        <taxon>Thermoproteota</taxon>
        <taxon>Thermoprotei</taxon>
        <taxon>Desulfurococcales</taxon>
        <taxon>Desulfurococcaceae</taxon>
        <taxon>Ignisphaera</taxon>
    </lineage>
</organism>
<dbReference type="PANTHER" id="PTHR46112:SF2">
    <property type="entry name" value="XAA-PRO AMINOPEPTIDASE P-RELATED"/>
    <property type="match status" value="1"/>
</dbReference>
<dbReference type="InterPro" id="IPR050659">
    <property type="entry name" value="Peptidase_M24B"/>
</dbReference>
<name>A0A7C4FE78_9CREN</name>
<evidence type="ECO:0000259" key="4">
    <source>
        <dbReference type="Pfam" id="PF00557"/>
    </source>
</evidence>
<dbReference type="InterPro" id="IPR001131">
    <property type="entry name" value="Peptidase_M24B_aminopep-P_CS"/>
</dbReference>
<dbReference type="Gene3D" id="3.90.230.10">
    <property type="entry name" value="Creatinase/methionine aminopeptidase superfamily"/>
    <property type="match status" value="1"/>
</dbReference>
<evidence type="ECO:0000313" key="5">
    <source>
        <dbReference type="EMBL" id="HGI87485.1"/>
    </source>
</evidence>
<dbReference type="PROSITE" id="PS00491">
    <property type="entry name" value="PROLINE_PEPTIDASE"/>
    <property type="match status" value="1"/>
</dbReference>
<dbReference type="EMBL" id="DTFF01000034">
    <property type="protein sequence ID" value="HGI87485.1"/>
    <property type="molecule type" value="Genomic_DNA"/>
</dbReference>